<dbReference type="PANTHER" id="PTHR12468">
    <property type="entry name" value="GPI MANNOSYLTRANSFERASE 2"/>
    <property type="match status" value="1"/>
</dbReference>
<evidence type="ECO:0000256" key="3">
    <source>
        <dbReference type="ARBA" id="ARBA00008698"/>
    </source>
</evidence>
<comment type="pathway">
    <text evidence="2 11">Glycolipid biosynthesis; glycosylphosphatidylinositol-anchor biosynthesis.</text>
</comment>
<dbReference type="Pfam" id="PF04188">
    <property type="entry name" value="Mannosyl_trans2"/>
    <property type="match status" value="1"/>
</dbReference>
<evidence type="ECO:0000313" key="13">
    <source>
        <dbReference type="Proteomes" id="UP000316621"/>
    </source>
</evidence>
<keyword evidence="6 11" id="KW-0808">Transferase</keyword>
<evidence type="ECO:0000256" key="5">
    <source>
        <dbReference type="ARBA" id="ARBA00022676"/>
    </source>
</evidence>
<comment type="similarity">
    <text evidence="3 11">Belongs to the PIGV family.</text>
</comment>
<dbReference type="PANTHER" id="PTHR12468:SF2">
    <property type="entry name" value="GPI MANNOSYLTRANSFERASE 2"/>
    <property type="match status" value="1"/>
</dbReference>
<dbReference type="STRING" id="3469.A0A4Y7JFL3"/>
<proteinExistence type="inferred from homology"/>
<dbReference type="AlphaFoldDB" id="A0A4Y7JFL3"/>
<dbReference type="Gramene" id="RZC59316">
    <property type="protein sequence ID" value="RZC59316"/>
    <property type="gene ID" value="C5167_006619"/>
</dbReference>
<evidence type="ECO:0000256" key="8">
    <source>
        <dbReference type="ARBA" id="ARBA00022824"/>
    </source>
</evidence>
<dbReference type="GO" id="GO:0005789">
    <property type="term" value="C:endoplasmic reticulum membrane"/>
    <property type="evidence" value="ECO:0007669"/>
    <property type="project" value="UniProtKB-SubCell"/>
</dbReference>
<gene>
    <name evidence="12" type="ORF">C5167_006619</name>
</gene>
<reference evidence="12 13" key="1">
    <citation type="journal article" date="2018" name="Science">
        <title>The opium poppy genome and morphinan production.</title>
        <authorList>
            <person name="Guo L."/>
            <person name="Winzer T."/>
            <person name="Yang X."/>
            <person name="Li Y."/>
            <person name="Ning Z."/>
            <person name="He Z."/>
            <person name="Teodor R."/>
            <person name="Lu Y."/>
            <person name="Bowser T.A."/>
            <person name="Graham I.A."/>
            <person name="Ye K."/>
        </authorList>
    </citation>
    <scope>NUCLEOTIDE SEQUENCE [LARGE SCALE GENOMIC DNA]</scope>
    <source>
        <strain evidence="13">cv. HN1</strain>
        <tissue evidence="12">Leaves</tissue>
    </source>
</reference>
<evidence type="ECO:0000256" key="7">
    <source>
        <dbReference type="ARBA" id="ARBA00022692"/>
    </source>
</evidence>
<dbReference type="OMA" id="ASYIMAN"/>
<keyword evidence="9 11" id="KW-1133">Transmembrane helix</keyword>
<evidence type="ECO:0000313" key="12">
    <source>
        <dbReference type="EMBL" id="RZC59316.1"/>
    </source>
</evidence>
<comment type="function">
    <text evidence="11">Mannosyltransferase involved in glycosylphosphatidylinositol-anchor biosynthesis.</text>
</comment>
<evidence type="ECO:0000256" key="1">
    <source>
        <dbReference type="ARBA" id="ARBA00004477"/>
    </source>
</evidence>
<comment type="subcellular location">
    <subcellularLocation>
        <location evidence="1 11">Endoplasmic reticulum membrane</location>
        <topology evidence="1 11">Multi-pass membrane protein</topology>
    </subcellularLocation>
</comment>
<keyword evidence="4 11" id="KW-0337">GPI-anchor biosynthesis</keyword>
<keyword evidence="7 11" id="KW-0812">Transmembrane</keyword>
<accession>A0A4Y7JFL3</accession>
<dbReference type="EMBL" id="CM010718">
    <property type="protein sequence ID" value="RZC59316.1"/>
    <property type="molecule type" value="Genomic_DNA"/>
</dbReference>
<feature type="transmembrane region" description="Helical" evidence="11">
    <location>
        <begin position="6"/>
        <end position="26"/>
    </location>
</feature>
<dbReference type="GO" id="GO:0000009">
    <property type="term" value="F:alpha-1,6-mannosyltransferase activity"/>
    <property type="evidence" value="ECO:0007669"/>
    <property type="project" value="InterPro"/>
</dbReference>
<keyword evidence="10 11" id="KW-0472">Membrane</keyword>
<dbReference type="GO" id="GO:0004376">
    <property type="term" value="F:GPI mannosyltransferase activity"/>
    <property type="evidence" value="ECO:0007669"/>
    <property type="project" value="InterPro"/>
</dbReference>
<evidence type="ECO:0000256" key="9">
    <source>
        <dbReference type="ARBA" id="ARBA00022989"/>
    </source>
</evidence>
<organism evidence="12 13">
    <name type="scientific">Papaver somniferum</name>
    <name type="common">Opium poppy</name>
    <dbReference type="NCBI Taxonomy" id="3469"/>
    <lineage>
        <taxon>Eukaryota</taxon>
        <taxon>Viridiplantae</taxon>
        <taxon>Streptophyta</taxon>
        <taxon>Embryophyta</taxon>
        <taxon>Tracheophyta</taxon>
        <taxon>Spermatophyta</taxon>
        <taxon>Magnoliopsida</taxon>
        <taxon>Ranunculales</taxon>
        <taxon>Papaveraceae</taxon>
        <taxon>Papaveroideae</taxon>
        <taxon>Papaver</taxon>
    </lineage>
</organism>
<dbReference type="UniPathway" id="UPA00196"/>
<sequence>MTLIDGALRSVCIFIPFIAFQAYGYHNLCRGIISDETRPWCKARVPFLYDFLQGHYCTKIITFLWWLLRFLSQGVGFLKYFQLKQLPNFLLASPILSLALCSIAYYVKLRPEIVFSLGFRASSKEKNLAAILYGVNGRLNNAQVSGKISSEVLEGLFLNRIAQTSRRVQFLLETQSKLMYDDVSLPSRPTPLSGLKLKNSDAAVATRFLSSSPPLYWFSSYLMAYRSRCAYFIWAYSAAYILLGSLLFSNFYPFT</sequence>
<protein>
    <recommendedName>
        <fullName evidence="11">GPI mannosyltransferase 2</fullName>
        <ecNumber evidence="11">2.4.1.-</ecNumber>
    </recommendedName>
</protein>
<feature type="transmembrane region" description="Helical" evidence="11">
    <location>
        <begin position="88"/>
        <end position="107"/>
    </location>
</feature>
<dbReference type="EC" id="2.4.1.-" evidence="11"/>
<evidence type="ECO:0000256" key="11">
    <source>
        <dbReference type="RuleBase" id="RU363112"/>
    </source>
</evidence>
<dbReference type="GO" id="GO:0006506">
    <property type="term" value="P:GPI anchor biosynthetic process"/>
    <property type="evidence" value="ECO:0007669"/>
    <property type="project" value="UniProtKB-UniPathway"/>
</dbReference>
<evidence type="ECO:0000256" key="6">
    <source>
        <dbReference type="ARBA" id="ARBA00022679"/>
    </source>
</evidence>
<dbReference type="Proteomes" id="UP000316621">
    <property type="component" value="Chromosome 4"/>
</dbReference>
<keyword evidence="13" id="KW-1185">Reference proteome</keyword>
<feature type="transmembrane region" description="Helical" evidence="11">
    <location>
        <begin position="229"/>
        <end position="252"/>
    </location>
</feature>
<evidence type="ECO:0000256" key="10">
    <source>
        <dbReference type="ARBA" id="ARBA00023136"/>
    </source>
</evidence>
<keyword evidence="8 11" id="KW-0256">Endoplasmic reticulum</keyword>
<evidence type="ECO:0000256" key="2">
    <source>
        <dbReference type="ARBA" id="ARBA00004687"/>
    </source>
</evidence>
<comment type="caution">
    <text evidence="11">Lacks conserved residue(s) required for the propagation of feature annotation.</text>
</comment>
<evidence type="ECO:0000256" key="4">
    <source>
        <dbReference type="ARBA" id="ARBA00022502"/>
    </source>
</evidence>
<name>A0A4Y7JFL3_PAPSO</name>
<dbReference type="InterPro" id="IPR007315">
    <property type="entry name" value="PIG-V/Gpi18"/>
</dbReference>
<dbReference type="GO" id="GO:0031501">
    <property type="term" value="C:mannosyltransferase complex"/>
    <property type="evidence" value="ECO:0007669"/>
    <property type="project" value="TreeGrafter"/>
</dbReference>
<keyword evidence="5 11" id="KW-0328">Glycosyltransferase</keyword>